<gene>
    <name evidence="5" type="ORF">SETIT_8G065800v2</name>
</gene>
<accession>A0A368S4V5</accession>
<reference evidence="5" key="1">
    <citation type="journal article" date="2012" name="Nat. Biotechnol.">
        <title>Reference genome sequence of the model plant Setaria.</title>
        <authorList>
            <person name="Bennetzen J.L."/>
            <person name="Schmutz J."/>
            <person name="Wang H."/>
            <person name="Percifield R."/>
            <person name="Hawkins J."/>
            <person name="Pontaroli A.C."/>
            <person name="Estep M."/>
            <person name="Feng L."/>
            <person name="Vaughn J.N."/>
            <person name="Grimwood J."/>
            <person name="Jenkins J."/>
            <person name="Barry K."/>
            <person name="Lindquist E."/>
            <person name="Hellsten U."/>
            <person name="Deshpande S."/>
            <person name="Wang X."/>
            <person name="Wu X."/>
            <person name="Mitros T."/>
            <person name="Triplett J."/>
            <person name="Yang X."/>
            <person name="Ye C.Y."/>
            <person name="Mauro-Herrera M."/>
            <person name="Wang L."/>
            <person name="Li P."/>
            <person name="Sharma M."/>
            <person name="Sharma R."/>
            <person name="Ronald P.C."/>
            <person name="Panaud O."/>
            <person name="Kellogg E.A."/>
            <person name="Brutnell T.P."/>
            <person name="Doust A.N."/>
            <person name="Tuskan G.A."/>
            <person name="Rokhsar D."/>
            <person name="Devos K.M."/>
        </authorList>
    </citation>
    <scope>NUCLEOTIDE SEQUENCE [LARGE SCALE GENOMIC DNA]</scope>
    <source>
        <strain evidence="5">Yugu1</strain>
    </source>
</reference>
<dbReference type="PROSITE" id="PS51683">
    <property type="entry name" value="SAM_OMT_II"/>
    <property type="match status" value="1"/>
</dbReference>
<sequence>MQGDQQQPGLSPFAMAYGGQTVWERAERDAAAFRFNDAMAADTAFLMPIVLRECAEVFRGLTSLVDVAGGLGGAAATIEAAFPDLKCTVLDLPQVVACKW</sequence>
<reference evidence="5" key="2">
    <citation type="submission" date="2015-07" db="EMBL/GenBank/DDBJ databases">
        <authorList>
            <person name="Noorani M."/>
        </authorList>
    </citation>
    <scope>NUCLEOTIDE SEQUENCE</scope>
    <source>
        <strain evidence="5">Yugu1</strain>
    </source>
</reference>
<dbReference type="InterPro" id="IPR029063">
    <property type="entry name" value="SAM-dependent_MTases_sf"/>
</dbReference>
<evidence type="ECO:0000259" key="4">
    <source>
        <dbReference type="Pfam" id="PF00891"/>
    </source>
</evidence>
<organism evidence="5">
    <name type="scientific">Setaria italica</name>
    <name type="common">Foxtail millet</name>
    <name type="synonym">Panicum italicum</name>
    <dbReference type="NCBI Taxonomy" id="4555"/>
    <lineage>
        <taxon>Eukaryota</taxon>
        <taxon>Viridiplantae</taxon>
        <taxon>Streptophyta</taxon>
        <taxon>Embryophyta</taxon>
        <taxon>Tracheophyta</taxon>
        <taxon>Spermatophyta</taxon>
        <taxon>Magnoliopsida</taxon>
        <taxon>Liliopsida</taxon>
        <taxon>Poales</taxon>
        <taxon>Poaceae</taxon>
        <taxon>PACMAD clade</taxon>
        <taxon>Panicoideae</taxon>
        <taxon>Panicodae</taxon>
        <taxon>Paniceae</taxon>
        <taxon>Cenchrinae</taxon>
        <taxon>Setaria</taxon>
    </lineage>
</organism>
<evidence type="ECO:0000256" key="1">
    <source>
        <dbReference type="ARBA" id="ARBA00022603"/>
    </source>
</evidence>
<proteinExistence type="predicted"/>
<keyword evidence="2" id="KW-0808">Transferase</keyword>
<evidence type="ECO:0000256" key="2">
    <source>
        <dbReference type="ARBA" id="ARBA00022679"/>
    </source>
</evidence>
<evidence type="ECO:0000313" key="5">
    <source>
        <dbReference type="EMBL" id="RCV37475.1"/>
    </source>
</evidence>
<dbReference type="PANTHER" id="PTHR11746">
    <property type="entry name" value="O-METHYLTRANSFERASE"/>
    <property type="match status" value="1"/>
</dbReference>
<dbReference type="AlphaFoldDB" id="A0A368S4V5"/>
<dbReference type="Gene3D" id="3.40.50.150">
    <property type="entry name" value="Vaccinia Virus protein VP39"/>
    <property type="match status" value="1"/>
</dbReference>
<keyword evidence="3" id="KW-0949">S-adenosyl-L-methionine</keyword>
<protein>
    <recommendedName>
        <fullName evidence="4">O-methyltransferase C-terminal domain-containing protein</fullName>
    </recommendedName>
</protein>
<name>A0A368S4V5_SETIT</name>
<evidence type="ECO:0000256" key="3">
    <source>
        <dbReference type="ARBA" id="ARBA00022691"/>
    </source>
</evidence>
<dbReference type="Pfam" id="PF00891">
    <property type="entry name" value="Methyltransf_2"/>
    <property type="match status" value="1"/>
</dbReference>
<dbReference type="GO" id="GO:0032259">
    <property type="term" value="P:methylation"/>
    <property type="evidence" value="ECO:0007669"/>
    <property type="project" value="UniProtKB-KW"/>
</dbReference>
<dbReference type="STRING" id="4555.A0A368S4V5"/>
<dbReference type="SUPFAM" id="SSF53335">
    <property type="entry name" value="S-adenosyl-L-methionine-dependent methyltransferases"/>
    <property type="match status" value="1"/>
</dbReference>
<dbReference type="InterPro" id="IPR001077">
    <property type="entry name" value="COMT_C"/>
</dbReference>
<dbReference type="EMBL" id="CM003535">
    <property type="protein sequence ID" value="RCV37475.1"/>
    <property type="molecule type" value="Genomic_DNA"/>
</dbReference>
<keyword evidence="1" id="KW-0489">Methyltransferase</keyword>
<dbReference type="InterPro" id="IPR016461">
    <property type="entry name" value="COMT-like"/>
</dbReference>
<dbReference type="GO" id="GO:0008171">
    <property type="term" value="F:O-methyltransferase activity"/>
    <property type="evidence" value="ECO:0007669"/>
    <property type="project" value="InterPro"/>
</dbReference>
<feature type="domain" description="O-methyltransferase C-terminal" evidence="4">
    <location>
        <begin position="11"/>
        <end position="97"/>
    </location>
</feature>